<accession>A0A1N6SKB9</accession>
<dbReference type="EMBL" id="FTMD01000004">
    <property type="protein sequence ID" value="SIQ41568.1"/>
    <property type="molecule type" value="Genomic_DNA"/>
</dbReference>
<reference evidence="3" key="1">
    <citation type="submission" date="2017-01" db="EMBL/GenBank/DDBJ databases">
        <authorList>
            <person name="Varghese N."/>
            <person name="Submissions S."/>
        </authorList>
    </citation>
    <scope>NUCLEOTIDE SEQUENCE [LARGE SCALE GENOMIC DNA]</scope>
    <source>
        <strain evidence="3">ATCC 51758</strain>
    </source>
</reference>
<name>A0A1N6SKB9_9RHOO</name>
<dbReference type="STRING" id="34027.SAMN05421829_104127"/>
<dbReference type="OrthoDB" id="5564407at2"/>
<dbReference type="SUPFAM" id="SSF109998">
    <property type="entry name" value="Triger factor/SurA peptide-binding domain-like"/>
    <property type="match status" value="1"/>
</dbReference>
<proteinExistence type="predicted"/>
<keyword evidence="2" id="KW-0413">Isomerase</keyword>
<dbReference type="GO" id="GO:0003755">
    <property type="term" value="F:peptidyl-prolyl cis-trans isomerase activity"/>
    <property type="evidence" value="ECO:0007669"/>
    <property type="project" value="InterPro"/>
</dbReference>
<dbReference type="NCBIfam" id="TIGR02925">
    <property type="entry name" value="cis_trans_EpsD"/>
    <property type="match status" value="1"/>
</dbReference>
<dbReference type="InterPro" id="IPR027304">
    <property type="entry name" value="Trigger_fact/SurA_dom_sf"/>
</dbReference>
<evidence type="ECO:0000313" key="2">
    <source>
        <dbReference type="EMBL" id="SIQ41568.1"/>
    </source>
</evidence>
<feature type="domain" description="PpiC" evidence="1">
    <location>
        <begin position="119"/>
        <end position="233"/>
    </location>
</feature>
<dbReference type="Proteomes" id="UP000186819">
    <property type="component" value="Unassembled WGS sequence"/>
</dbReference>
<evidence type="ECO:0000259" key="1">
    <source>
        <dbReference type="Pfam" id="PF13145"/>
    </source>
</evidence>
<keyword evidence="3" id="KW-1185">Reference proteome</keyword>
<dbReference type="InterPro" id="IPR000297">
    <property type="entry name" value="PPIase_PpiC"/>
</dbReference>
<dbReference type="InterPro" id="IPR014274">
    <property type="entry name" value="PPIase_EpsD"/>
</dbReference>
<organism evidence="2 3">
    <name type="scientific">Aromatoleum tolulyticum</name>
    <dbReference type="NCBI Taxonomy" id="34027"/>
    <lineage>
        <taxon>Bacteria</taxon>
        <taxon>Pseudomonadati</taxon>
        <taxon>Pseudomonadota</taxon>
        <taxon>Betaproteobacteria</taxon>
        <taxon>Rhodocyclales</taxon>
        <taxon>Rhodocyclaceae</taxon>
        <taxon>Aromatoleum</taxon>
    </lineage>
</organism>
<dbReference type="AlphaFoldDB" id="A0A1N6SKB9"/>
<gene>
    <name evidence="2" type="ORF">SAMN05421829_104127</name>
</gene>
<protein>
    <submittedName>
        <fullName evidence="2">Peptidyl-prolyl cis-trans isomerase, EpsD family</fullName>
    </submittedName>
</protein>
<evidence type="ECO:0000313" key="3">
    <source>
        <dbReference type="Proteomes" id="UP000186819"/>
    </source>
</evidence>
<sequence length="289" mass="31971">MSSTARCVFPVVFVAVFLLNACSKGEAEGKPAFEVIAKVNEQEIQANELSSALARTAAQGAPDGAALERLIDQELMVQRARERRLDRDPRVLQSFEAAQREILARAYLEQVTAQIAPPGDAEIAAFYAANPELFARRRIYSLQELEIRIPDERFGELERLSARAEGVHEVKDWLAREQIEFRLATAVKPAEQLPLESLKGFARMKDGQMVLSRTGTGALLVHLVTSREQPLDETAARPMIERYLLNARKTALAKAEVERLRDGARIEYAPAVPAAQAEVAAEQVAPLSQ</sequence>
<dbReference type="RefSeq" id="WP_076601488.1">
    <property type="nucleotide sequence ID" value="NZ_FTMD01000004.1"/>
</dbReference>
<dbReference type="Pfam" id="PF13145">
    <property type="entry name" value="Rotamase_2"/>
    <property type="match status" value="1"/>
</dbReference>